<keyword evidence="3" id="KW-1185">Reference proteome</keyword>
<name>A0A164VRV8_9CRUS</name>
<dbReference type="EMBL" id="LRGB01001361">
    <property type="protein sequence ID" value="KZS12593.1"/>
    <property type="molecule type" value="Genomic_DNA"/>
</dbReference>
<protein>
    <submittedName>
        <fullName evidence="2">Uncharacterized protein</fullName>
    </submittedName>
</protein>
<gene>
    <name evidence="2" type="ORF">APZ42_022778</name>
</gene>
<evidence type="ECO:0000256" key="1">
    <source>
        <dbReference type="SAM" id="MobiDB-lite"/>
    </source>
</evidence>
<sequence length="62" mass="7345">MLGRVIKFCGRKGVSLEIRADNSNNMAIDRRLEKRTKQKKNDEKEDADNDIMPPFWQMCHCY</sequence>
<evidence type="ECO:0000313" key="2">
    <source>
        <dbReference type="EMBL" id="KZS12593.1"/>
    </source>
</evidence>
<accession>A0A164VRV8</accession>
<evidence type="ECO:0000313" key="3">
    <source>
        <dbReference type="Proteomes" id="UP000076858"/>
    </source>
</evidence>
<dbReference type="Proteomes" id="UP000076858">
    <property type="component" value="Unassembled WGS sequence"/>
</dbReference>
<proteinExistence type="predicted"/>
<reference evidence="2 3" key="1">
    <citation type="submission" date="2016-03" db="EMBL/GenBank/DDBJ databases">
        <title>EvidentialGene: Evidence-directed Construction of Genes on Genomes.</title>
        <authorList>
            <person name="Gilbert D.G."/>
            <person name="Choi J.-H."/>
            <person name="Mockaitis K."/>
            <person name="Colbourne J."/>
            <person name="Pfrender M."/>
        </authorList>
    </citation>
    <scope>NUCLEOTIDE SEQUENCE [LARGE SCALE GENOMIC DNA]</scope>
    <source>
        <strain evidence="2 3">Xinb3</strain>
        <tissue evidence="2">Complete organism</tissue>
    </source>
</reference>
<dbReference type="AlphaFoldDB" id="A0A164VRV8"/>
<organism evidence="2 3">
    <name type="scientific">Daphnia magna</name>
    <dbReference type="NCBI Taxonomy" id="35525"/>
    <lineage>
        <taxon>Eukaryota</taxon>
        <taxon>Metazoa</taxon>
        <taxon>Ecdysozoa</taxon>
        <taxon>Arthropoda</taxon>
        <taxon>Crustacea</taxon>
        <taxon>Branchiopoda</taxon>
        <taxon>Diplostraca</taxon>
        <taxon>Cladocera</taxon>
        <taxon>Anomopoda</taxon>
        <taxon>Daphniidae</taxon>
        <taxon>Daphnia</taxon>
    </lineage>
</organism>
<feature type="region of interest" description="Disordered" evidence="1">
    <location>
        <begin position="29"/>
        <end position="49"/>
    </location>
</feature>
<comment type="caution">
    <text evidence="2">The sequence shown here is derived from an EMBL/GenBank/DDBJ whole genome shotgun (WGS) entry which is preliminary data.</text>
</comment>